<organism evidence="2 3">
    <name type="scientific">Mucilaginibacter paludis DSM 18603</name>
    <dbReference type="NCBI Taxonomy" id="714943"/>
    <lineage>
        <taxon>Bacteria</taxon>
        <taxon>Pseudomonadati</taxon>
        <taxon>Bacteroidota</taxon>
        <taxon>Sphingobacteriia</taxon>
        <taxon>Sphingobacteriales</taxon>
        <taxon>Sphingobacteriaceae</taxon>
        <taxon>Mucilaginibacter</taxon>
    </lineage>
</organism>
<protein>
    <recommendedName>
        <fullName evidence="4">Secreted protein</fullName>
    </recommendedName>
</protein>
<sequence length="85" mass="9025">MIKSKLLGVISALSLAIGGALAKTNYHFAQVYYYTVASVCTATPLLDKMCPIGGVGCLYETSPGNFHQLYATNSCSPSSSLREDD</sequence>
<feature type="signal peptide" evidence="1">
    <location>
        <begin position="1"/>
        <end position="22"/>
    </location>
</feature>
<keyword evidence="3" id="KW-1185">Reference proteome</keyword>
<dbReference type="EMBL" id="CM001403">
    <property type="protein sequence ID" value="EHQ27028.1"/>
    <property type="molecule type" value="Genomic_DNA"/>
</dbReference>
<dbReference type="HOGENOM" id="CLU_2509063_0_0_10"/>
<name>H1YBV0_9SPHI</name>
<feature type="chain" id="PRO_5003557203" description="Secreted protein" evidence="1">
    <location>
        <begin position="23"/>
        <end position="85"/>
    </location>
</feature>
<dbReference type="AlphaFoldDB" id="H1YBV0"/>
<dbReference type="Proteomes" id="UP000002774">
    <property type="component" value="Chromosome"/>
</dbReference>
<gene>
    <name evidence="2" type="ORF">Mucpa_2920</name>
</gene>
<evidence type="ECO:0008006" key="4">
    <source>
        <dbReference type="Google" id="ProtNLM"/>
    </source>
</evidence>
<evidence type="ECO:0000313" key="2">
    <source>
        <dbReference type="EMBL" id="EHQ27028.1"/>
    </source>
</evidence>
<reference evidence="2" key="1">
    <citation type="submission" date="2011-09" db="EMBL/GenBank/DDBJ databases">
        <title>The permanent draft genome of Mucilaginibacter paludis DSM 18603.</title>
        <authorList>
            <consortium name="US DOE Joint Genome Institute (JGI-PGF)"/>
            <person name="Lucas S."/>
            <person name="Han J."/>
            <person name="Lapidus A."/>
            <person name="Bruce D."/>
            <person name="Goodwin L."/>
            <person name="Pitluck S."/>
            <person name="Peters L."/>
            <person name="Kyrpides N."/>
            <person name="Mavromatis K."/>
            <person name="Ivanova N."/>
            <person name="Mikhailova N."/>
            <person name="Held B."/>
            <person name="Detter J.C."/>
            <person name="Tapia R."/>
            <person name="Han C."/>
            <person name="Land M."/>
            <person name="Hauser L."/>
            <person name="Markowitz V."/>
            <person name="Cheng J.-F."/>
            <person name="Hugenholtz P."/>
            <person name="Woyke T."/>
            <person name="Wu D."/>
            <person name="Tindall B."/>
            <person name="Brambilla E."/>
            <person name="Klenk H.-P."/>
            <person name="Eisen J.A."/>
        </authorList>
    </citation>
    <scope>NUCLEOTIDE SEQUENCE [LARGE SCALE GENOMIC DNA]</scope>
    <source>
        <strain evidence="2">DSM 18603</strain>
    </source>
</reference>
<proteinExistence type="predicted"/>
<evidence type="ECO:0000256" key="1">
    <source>
        <dbReference type="SAM" id="SignalP"/>
    </source>
</evidence>
<keyword evidence="1" id="KW-0732">Signal</keyword>
<accession>H1YBV0</accession>
<evidence type="ECO:0000313" key="3">
    <source>
        <dbReference type="Proteomes" id="UP000002774"/>
    </source>
</evidence>
<dbReference type="STRING" id="714943.Mucpa_2920"/>